<evidence type="ECO:0000313" key="3">
    <source>
        <dbReference type="Proteomes" id="UP000248598"/>
    </source>
</evidence>
<reference evidence="2 3" key="1">
    <citation type="submission" date="2018-06" db="EMBL/GenBank/DDBJ databases">
        <authorList>
            <consortium name="Pathogen Informatics"/>
            <person name="Doyle S."/>
        </authorList>
    </citation>
    <scope>NUCLEOTIDE SEQUENCE [LARGE SCALE GENOMIC DNA]</scope>
    <source>
        <strain evidence="2 3">NCTC10529</strain>
    </source>
</reference>
<organism evidence="2 3">
    <name type="scientific">Kingella kingae</name>
    <dbReference type="NCBI Taxonomy" id="504"/>
    <lineage>
        <taxon>Bacteria</taxon>
        <taxon>Pseudomonadati</taxon>
        <taxon>Pseudomonadota</taxon>
        <taxon>Betaproteobacteria</taxon>
        <taxon>Neisseriales</taxon>
        <taxon>Neisseriaceae</taxon>
        <taxon>Kingella</taxon>
    </lineage>
</organism>
<dbReference type="AlphaFoldDB" id="A0AAX2J0H7"/>
<dbReference type="RefSeq" id="WP_003788262.1">
    <property type="nucleotide sequence ID" value="NZ_CP045141.1"/>
</dbReference>
<gene>
    <name evidence="2" type="ORF">NCTC10529_00208</name>
</gene>
<dbReference type="Proteomes" id="UP000248598">
    <property type="component" value="Chromosome 1"/>
</dbReference>
<accession>A0AAX2J0H7</accession>
<proteinExistence type="predicted"/>
<feature type="signal peptide" evidence="1">
    <location>
        <begin position="1"/>
        <end position="19"/>
    </location>
</feature>
<name>A0AAX2J0H7_KINKI</name>
<protein>
    <recommendedName>
        <fullName evidence="4">Lipoprotein</fullName>
    </recommendedName>
</protein>
<evidence type="ECO:0000256" key="1">
    <source>
        <dbReference type="SAM" id="SignalP"/>
    </source>
</evidence>
<evidence type="ECO:0008006" key="4">
    <source>
        <dbReference type="Google" id="ProtNLM"/>
    </source>
</evidence>
<dbReference type="EMBL" id="LS483426">
    <property type="protein sequence ID" value="SQH24059.1"/>
    <property type="molecule type" value="Genomic_DNA"/>
</dbReference>
<keyword evidence="1" id="KW-0732">Signal</keyword>
<feature type="chain" id="PRO_5043903798" description="Lipoprotein" evidence="1">
    <location>
        <begin position="20"/>
        <end position="142"/>
    </location>
</feature>
<dbReference type="PROSITE" id="PS51257">
    <property type="entry name" value="PROKAR_LIPOPROTEIN"/>
    <property type="match status" value="1"/>
</dbReference>
<dbReference type="GeneID" id="93261533"/>
<sequence>MKYILLILLTLGLAACGGAGTPADSTSAASALPDASEANTSPIRQNFVQACQQSALNSNPANTNNPQKQAFAQTVCECVYDNGEQTYGGASAWEQAIAQNEQQKNLDSKLQQTLQTALQQCVQQHAPKVQAASAVGASAASQ</sequence>
<evidence type="ECO:0000313" key="2">
    <source>
        <dbReference type="EMBL" id="SQH24059.1"/>
    </source>
</evidence>